<gene>
    <name evidence="2" type="ORF">E0W69_005640</name>
</gene>
<dbReference type="EMBL" id="CP044016">
    <property type="protein sequence ID" value="QES88169.1"/>
    <property type="molecule type" value="Genomic_DNA"/>
</dbReference>
<reference evidence="2 3" key="1">
    <citation type="submission" date="2019-09" db="EMBL/GenBank/DDBJ databases">
        <title>Complete genome sequence of Arachidicoccus sp. B3-10 isolated from apple orchard soil.</title>
        <authorList>
            <person name="Kim H.S."/>
            <person name="Han K.-I."/>
            <person name="Suh M.K."/>
            <person name="Lee K.C."/>
            <person name="Eom M.K."/>
            <person name="Kim J.-S."/>
            <person name="Kang S.W."/>
            <person name="Sin Y."/>
            <person name="Lee J.-S."/>
        </authorList>
    </citation>
    <scope>NUCLEOTIDE SEQUENCE [LARGE SCALE GENOMIC DNA]</scope>
    <source>
        <strain evidence="2 3">B3-10</strain>
    </source>
</reference>
<evidence type="ECO:0000313" key="3">
    <source>
        <dbReference type="Proteomes" id="UP000292424"/>
    </source>
</evidence>
<feature type="transmembrane region" description="Helical" evidence="1">
    <location>
        <begin position="52"/>
        <end position="69"/>
    </location>
</feature>
<dbReference type="RefSeq" id="WP_131329056.1">
    <property type="nucleotide sequence ID" value="NZ_CP044016.1"/>
</dbReference>
<dbReference type="Proteomes" id="UP000292424">
    <property type="component" value="Chromosome"/>
</dbReference>
<keyword evidence="1" id="KW-1133">Transmembrane helix</keyword>
<name>A0A5P2G250_9BACT</name>
<sequence>MDNLKKHIQANRDQMDLDIPEDFVWENIQNALDLGENDTEKKAAPIFSIKRIAWLAAACLLTIVGYFSWKMMNNTEEITNHPSLAKNDLDKKVNTDSPTQSQMQTLVIQKDTSKIEPKEAPILVKNEETPVKKEFKLKEKQVLPTKKSSKVLYAKAENIEVGNFSQLIDYQKEIINTIPILGVKPSYFNAFKTQLKSMDQDEKSIRMDIAQNGISQVAVNQLINIYQQKINVLKQLSDEISRTNKIYSQHEVHPTKPSIHYLNL</sequence>
<keyword evidence="3" id="KW-1185">Reference proteome</keyword>
<dbReference type="KEGG" id="arac:E0W69_005640"/>
<protein>
    <submittedName>
        <fullName evidence="2">Uncharacterized protein</fullName>
    </submittedName>
</protein>
<dbReference type="OrthoDB" id="670374at2"/>
<accession>A0A5P2G250</accession>
<keyword evidence="1" id="KW-0812">Transmembrane</keyword>
<evidence type="ECO:0000313" key="2">
    <source>
        <dbReference type="EMBL" id="QES88169.1"/>
    </source>
</evidence>
<proteinExistence type="predicted"/>
<evidence type="ECO:0000256" key="1">
    <source>
        <dbReference type="SAM" id="Phobius"/>
    </source>
</evidence>
<keyword evidence="1" id="KW-0472">Membrane</keyword>
<organism evidence="2 3">
    <name type="scientific">Rhizosphaericola mali</name>
    <dbReference type="NCBI Taxonomy" id="2545455"/>
    <lineage>
        <taxon>Bacteria</taxon>
        <taxon>Pseudomonadati</taxon>
        <taxon>Bacteroidota</taxon>
        <taxon>Chitinophagia</taxon>
        <taxon>Chitinophagales</taxon>
        <taxon>Chitinophagaceae</taxon>
        <taxon>Rhizosphaericola</taxon>
    </lineage>
</organism>
<dbReference type="AlphaFoldDB" id="A0A5P2G250"/>